<gene>
    <name evidence="2" type="ORF">E2C01_083776</name>
</gene>
<reference evidence="2 3" key="1">
    <citation type="submission" date="2019-05" db="EMBL/GenBank/DDBJ databases">
        <title>Another draft genome of Portunus trituberculatus and its Hox gene families provides insights of decapod evolution.</title>
        <authorList>
            <person name="Jeong J.-H."/>
            <person name="Song I."/>
            <person name="Kim S."/>
            <person name="Choi T."/>
            <person name="Kim D."/>
            <person name="Ryu S."/>
            <person name="Kim W."/>
        </authorList>
    </citation>
    <scope>NUCLEOTIDE SEQUENCE [LARGE SCALE GENOMIC DNA]</scope>
    <source>
        <tissue evidence="2">Muscle</tissue>
    </source>
</reference>
<dbReference type="EMBL" id="VSRR010079166">
    <property type="protein sequence ID" value="MPC88854.1"/>
    <property type="molecule type" value="Genomic_DNA"/>
</dbReference>
<dbReference type="Proteomes" id="UP000324222">
    <property type="component" value="Unassembled WGS sequence"/>
</dbReference>
<feature type="compositionally biased region" description="Basic and acidic residues" evidence="1">
    <location>
        <begin position="98"/>
        <end position="107"/>
    </location>
</feature>
<proteinExistence type="predicted"/>
<keyword evidence="3" id="KW-1185">Reference proteome</keyword>
<sequence length="137" mass="15017">MEFVCTNIDNNQFLGSISRSARDRGREPANHNEAAAFGPSPGKFAKTDVVLPLYRSDTVLLVIPVYWMSVRIPIPATVFRRTTFFCVLSKLMMAPKRLSSDENKESGESASVSEPQPSSSGFTGITPGEKLPNEHAL</sequence>
<evidence type="ECO:0000313" key="2">
    <source>
        <dbReference type="EMBL" id="MPC88854.1"/>
    </source>
</evidence>
<name>A0A5B7J8X2_PORTR</name>
<feature type="region of interest" description="Disordered" evidence="1">
    <location>
        <begin position="97"/>
        <end position="137"/>
    </location>
</feature>
<evidence type="ECO:0000256" key="1">
    <source>
        <dbReference type="SAM" id="MobiDB-lite"/>
    </source>
</evidence>
<organism evidence="2 3">
    <name type="scientific">Portunus trituberculatus</name>
    <name type="common">Swimming crab</name>
    <name type="synonym">Neptunus trituberculatus</name>
    <dbReference type="NCBI Taxonomy" id="210409"/>
    <lineage>
        <taxon>Eukaryota</taxon>
        <taxon>Metazoa</taxon>
        <taxon>Ecdysozoa</taxon>
        <taxon>Arthropoda</taxon>
        <taxon>Crustacea</taxon>
        <taxon>Multicrustacea</taxon>
        <taxon>Malacostraca</taxon>
        <taxon>Eumalacostraca</taxon>
        <taxon>Eucarida</taxon>
        <taxon>Decapoda</taxon>
        <taxon>Pleocyemata</taxon>
        <taxon>Brachyura</taxon>
        <taxon>Eubrachyura</taxon>
        <taxon>Portunoidea</taxon>
        <taxon>Portunidae</taxon>
        <taxon>Portuninae</taxon>
        <taxon>Portunus</taxon>
    </lineage>
</organism>
<protein>
    <submittedName>
        <fullName evidence="2">Uncharacterized protein</fullName>
    </submittedName>
</protein>
<evidence type="ECO:0000313" key="3">
    <source>
        <dbReference type="Proteomes" id="UP000324222"/>
    </source>
</evidence>
<comment type="caution">
    <text evidence="2">The sequence shown here is derived from an EMBL/GenBank/DDBJ whole genome shotgun (WGS) entry which is preliminary data.</text>
</comment>
<feature type="compositionally biased region" description="Low complexity" evidence="1">
    <location>
        <begin position="108"/>
        <end position="120"/>
    </location>
</feature>
<accession>A0A5B7J8X2</accession>
<dbReference type="AlphaFoldDB" id="A0A5B7J8X2"/>